<dbReference type="PANTHER" id="PTHR30454">
    <property type="entry name" value="4-HYDROXY-3-METHYLBUT-2-EN-1-YL DIPHOSPHATE SYNTHASE"/>
    <property type="match status" value="1"/>
</dbReference>
<comment type="similarity">
    <text evidence="7">Belongs to the IspG family.</text>
</comment>
<accession>C0QM33</accession>
<feature type="domain" description="IspG C-terminal" evidence="9">
    <location>
        <begin position="296"/>
        <end position="384"/>
    </location>
</feature>
<dbReference type="InterPro" id="IPR045854">
    <property type="entry name" value="NO2/SO3_Rdtase_4Fe4S_sf"/>
</dbReference>
<evidence type="ECO:0000259" key="9">
    <source>
        <dbReference type="Pfam" id="PF26540"/>
    </source>
</evidence>
<dbReference type="GO" id="GO:0016114">
    <property type="term" value="P:terpenoid biosynthetic process"/>
    <property type="evidence" value="ECO:0007669"/>
    <property type="project" value="InterPro"/>
</dbReference>
<evidence type="ECO:0000256" key="3">
    <source>
        <dbReference type="ARBA" id="ARBA00023002"/>
    </source>
</evidence>
<sequence length="386" mass="41253">MDIGDGAWATSSALPDRCFLGRNYRFRSLLRRGMPLVQGRKKTRRVSIGKVAVGAGLPVAVQSMTNTPTGDVAATVTQIQRLEAAGCEIIRVAVPDMAAALALAKIRQKINIPLIADIHFDYRLALASLASGADGLRINPGNIGEEWKVREVANCAREKGVPIRIGVNAGSLEREFIERLGPTPEAMVESAMVNIGILERIGFKDIKVSLKASDVARTVAAYRLIAARTDVPLHVGVTEAGGLFAGITKSAIGIGMLLAEGIGDTIRVSLTRDPVEEVRTAWEILRALGLRSRGPEIISCPTCGRCKIDLFTVAEQVEAALLNCPLDIKVAIMGCVVNGPGEAKEADIGIAGGDGFGILFKKGKVVRKIDQHDLVRVLLKEIENLK</sequence>
<dbReference type="Gene3D" id="3.30.413.10">
    <property type="entry name" value="Sulfite Reductase Hemoprotein, domain 1"/>
    <property type="match status" value="1"/>
</dbReference>
<comment type="function">
    <text evidence="7">Converts 2C-methyl-D-erythritol 2,4-cyclodiphosphate (ME-2,4cPP) into 1-hydroxy-2-methyl-2-(E)-butenyl 4-diphosphate.</text>
</comment>
<evidence type="ECO:0000256" key="5">
    <source>
        <dbReference type="ARBA" id="ARBA00023014"/>
    </source>
</evidence>
<keyword evidence="5 7" id="KW-0411">Iron-sulfur</keyword>
<dbReference type="HAMAP" id="MF_00159">
    <property type="entry name" value="IspG"/>
    <property type="match status" value="1"/>
</dbReference>
<dbReference type="PIRSF" id="PIRSF004640">
    <property type="entry name" value="IspG"/>
    <property type="match status" value="1"/>
</dbReference>
<evidence type="ECO:0000256" key="1">
    <source>
        <dbReference type="ARBA" id="ARBA00022485"/>
    </source>
</evidence>
<evidence type="ECO:0000259" key="8">
    <source>
        <dbReference type="Pfam" id="PF04551"/>
    </source>
</evidence>
<dbReference type="GO" id="GO:0046429">
    <property type="term" value="F:4-hydroxy-3-methylbut-2-en-1-yl diphosphate synthase activity (ferredoxin)"/>
    <property type="evidence" value="ECO:0007669"/>
    <property type="project" value="UniProtKB-UniRule"/>
</dbReference>
<dbReference type="UniPathway" id="UPA00056">
    <property type="reaction ID" value="UER00096"/>
</dbReference>
<dbReference type="GO" id="GO:0019288">
    <property type="term" value="P:isopentenyl diphosphate biosynthetic process, methylerythritol 4-phosphate pathway"/>
    <property type="evidence" value="ECO:0007669"/>
    <property type="project" value="UniProtKB-UniRule"/>
</dbReference>
<dbReference type="SUPFAM" id="SSF56014">
    <property type="entry name" value="Nitrite and sulphite reductase 4Fe-4S domain-like"/>
    <property type="match status" value="1"/>
</dbReference>
<evidence type="ECO:0000256" key="2">
    <source>
        <dbReference type="ARBA" id="ARBA00022723"/>
    </source>
</evidence>
<feature type="binding site" evidence="7">
    <location>
        <position position="300"/>
    </location>
    <ligand>
        <name>[4Fe-4S] cluster</name>
        <dbReference type="ChEBI" id="CHEBI:49883"/>
    </ligand>
</feature>
<dbReference type="Pfam" id="PF26540">
    <property type="entry name" value="GcpE_C"/>
    <property type="match status" value="1"/>
</dbReference>
<dbReference type="EC" id="1.17.7.3" evidence="7"/>
<comment type="pathway">
    <text evidence="7">Isoprenoid biosynthesis; isopentenyl diphosphate biosynthesis via DXP pathway; isopentenyl diphosphate from 1-deoxy-D-xylulose 5-phosphate: step 5/6.</text>
</comment>
<dbReference type="EMBL" id="CP001087">
    <property type="protein sequence ID" value="ACN14339.1"/>
    <property type="molecule type" value="Genomic_DNA"/>
</dbReference>
<dbReference type="AlphaFoldDB" id="C0QM33"/>
<feature type="binding site" evidence="7">
    <location>
        <position position="303"/>
    </location>
    <ligand>
        <name>[4Fe-4S] cluster</name>
        <dbReference type="ChEBI" id="CHEBI:49883"/>
    </ligand>
</feature>
<dbReference type="GO" id="GO:0005506">
    <property type="term" value="F:iron ion binding"/>
    <property type="evidence" value="ECO:0007669"/>
    <property type="project" value="InterPro"/>
</dbReference>
<comment type="cofactor">
    <cofactor evidence="7">
        <name>[4Fe-4S] cluster</name>
        <dbReference type="ChEBI" id="CHEBI:49883"/>
    </cofactor>
    <text evidence="7">Binds 1 [4Fe-4S] cluster.</text>
</comment>
<reference evidence="10 11" key="1">
    <citation type="journal article" date="2009" name="Environ. Microbiol.">
        <title>Genome sequence of Desulfobacterium autotrophicum HRM2, a marine sulfate reducer oxidizing organic carbon completely to carbon dioxide.</title>
        <authorList>
            <person name="Strittmatter A.W."/>
            <person name="Liesegang H."/>
            <person name="Rabus R."/>
            <person name="Decker I."/>
            <person name="Amann J."/>
            <person name="Andres S."/>
            <person name="Henne A."/>
            <person name="Fricke W.F."/>
            <person name="Martinez-Arias R."/>
            <person name="Bartels D."/>
            <person name="Goesmann A."/>
            <person name="Krause L."/>
            <person name="Puehler A."/>
            <person name="Klenk H.P."/>
            <person name="Richter M."/>
            <person name="Schuler M."/>
            <person name="Gloeckner F.O."/>
            <person name="Meyerdierks A."/>
            <person name="Gottschalk G."/>
            <person name="Amann R."/>
        </authorList>
    </citation>
    <scope>NUCLEOTIDE SEQUENCE [LARGE SCALE GENOMIC DNA]</scope>
    <source>
        <strain evidence="11">ATCC 43914 / DSM 3382 / HRM2</strain>
    </source>
</reference>
<comment type="catalytic activity">
    <reaction evidence="7">
        <text>(2E)-4-hydroxy-3-methylbut-2-enyl diphosphate + oxidized [flavodoxin] + H2O + 2 H(+) = 2-C-methyl-D-erythritol 2,4-cyclic diphosphate + reduced [flavodoxin]</text>
        <dbReference type="Rhea" id="RHEA:43604"/>
        <dbReference type="Rhea" id="RHEA-COMP:10622"/>
        <dbReference type="Rhea" id="RHEA-COMP:10623"/>
        <dbReference type="ChEBI" id="CHEBI:15377"/>
        <dbReference type="ChEBI" id="CHEBI:15378"/>
        <dbReference type="ChEBI" id="CHEBI:57618"/>
        <dbReference type="ChEBI" id="CHEBI:58210"/>
        <dbReference type="ChEBI" id="CHEBI:58483"/>
        <dbReference type="ChEBI" id="CHEBI:128753"/>
        <dbReference type="EC" id="1.17.7.3"/>
    </reaction>
</comment>
<evidence type="ECO:0000256" key="7">
    <source>
        <dbReference type="HAMAP-Rule" id="MF_00159"/>
    </source>
</evidence>
<dbReference type="GO" id="GO:0141197">
    <property type="term" value="F:4-hydroxy-3-methylbut-2-enyl-diphosphate synthase activity (flavodoxin)"/>
    <property type="evidence" value="ECO:0007669"/>
    <property type="project" value="UniProtKB-EC"/>
</dbReference>
<dbReference type="NCBIfam" id="TIGR00612">
    <property type="entry name" value="ispG_gcpE"/>
    <property type="match status" value="1"/>
</dbReference>
<dbReference type="Gene3D" id="3.20.20.20">
    <property type="entry name" value="Dihydropteroate synthase-like"/>
    <property type="match status" value="1"/>
</dbReference>
<keyword evidence="6 7" id="KW-0414">Isoprene biosynthesis</keyword>
<dbReference type="FunFam" id="3.20.20.20:FF:000001">
    <property type="entry name" value="4-hydroxy-3-methylbut-2-en-1-yl diphosphate synthase (flavodoxin)"/>
    <property type="match status" value="1"/>
</dbReference>
<dbReference type="SUPFAM" id="SSF51717">
    <property type="entry name" value="Dihydropteroate synthetase-like"/>
    <property type="match status" value="1"/>
</dbReference>
<dbReference type="KEGG" id="dat:HRM2_12270"/>
<evidence type="ECO:0000256" key="6">
    <source>
        <dbReference type="ARBA" id="ARBA00023229"/>
    </source>
</evidence>
<dbReference type="NCBIfam" id="NF001540">
    <property type="entry name" value="PRK00366.1"/>
    <property type="match status" value="1"/>
</dbReference>
<dbReference type="InterPro" id="IPR016425">
    <property type="entry name" value="IspG_bac"/>
</dbReference>
<feature type="binding site" evidence="7">
    <location>
        <position position="342"/>
    </location>
    <ligand>
        <name>[4Fe-4S] cluster</name>
        <dbReference type="ChEBI" id="CHEBI:49883"/>
    </ligand>
</feature>
<dbReference type="PANTHER" id="PTHR30454:SF0">
    <property type="entry name" value="4-HYDROXY-3-METHYLBUT-2-EN-1-YL DIPHOSPHATE SYNTHASE (FERREDOXIN), CHLOROPLASTIC"/>
    <property type="match status" value="1"/>
</dbReference>
<dbReference type="InterPro" id="IPR011005">
    <property type="entry name" value="Dihydropteroate_synth-like_sf"/>
</dbReference>
<keyword evidence="2 7" id="KW-0479">Metal-binding</keyword>
<keyword evidence="3 7" id="KW-0560">Oxidoreductase</keyword>
<dbReference type="InterPro" id="IPR058579">
    <property type="entry name" value="IspG_C"/>
</dbReference>
<name>C0QM33_DESAH</name>
<dbReference type="InterPro" id="IPR058578">
    <property type="entry name" value="IspG_TIM"/>
</dbReference>
<keyword evidence="1 7" id="KW-0004">4Fe-4S</keyword>
<organism evidence="10 11">
    <name type="scientific">Desulforapulum autotrophicum (strain ATCC 43914 / DSM 3382 / VKM B-1955 / HRM2)</name>
    <name type="common">Desulfobacterium autotrophicum</name>
    <dbReference type="NCBI Taxonomy" id="177437"/>
    <lineage>
        <taxon>Bacteria</taxon>
        <taxon>Pseudomonadati</taxon>
        <taxon>Thermodesulfobacteriota</taxon>
        <taxon>Desulfobacteria</taxon>
        <taxon>Desulfobacterales</taxon>
        <taxon>Desulfobacteraceae</taxon>
        <taxon>Desulforapulum</taxon>
    </lineage>
</organism>
<dbReference type="Proteomes" id="UP000000442">
    <property type="component" value="Chromosome"/>
</dbReference>
<protein>
    <recommendedName>
        <fullName evidence="7">4-hydroxy-3-methylbut-2-en-1-yl diphosphate synthase (flavodoxin)</fullName>
        <ecNumber evidence="7">1.17.7.3</ecNumber>
    </recommendedName>
    <alternativeName>
        <fullName evidence="7">1-hydroxy-2-methyl-2-(E)-butenyl 4-diphosphate synthase</fullName>
    </alternativeName>
</protein>
<dbReference type="HOGENOM" id="CLU_042258_0_0_7"/>
<dbReference type="InterPro" id="IPR004588">
    <property type="entry name" value="IspG_bac-typ"/>
</dbReference>
<dbReference type="STRING" id="177437.HRM2_12270"/>
<feature type="binding site" evidence="7">
    <location>
        <position position="335"/>
    </location>
    <ligand>
        <name>[4Fe-4S] cluster</name>
        <dbReference type="ChEBI" id="CHEBI:49883"/>
    </ligand>
</feature>
<evidence type="ECO:0000313" key="11">
    <source>
        <dbReference type="Proteomes" id="UP000000442"/>
    </source>
</evidence>
<evidence type="ECO:0000313" key="10">
    <source>
        <dbReference type="EMBL" id="ACN14339.1"/>
    </source>
</evidence>
<proteinExistence type="inferred from homology"/>
<dbReference type="GO" id="GO:0051539">
    <property type="term" value="F:4 iron, 4 sulfur cluster binding"/>
    <property type="evidence" value="ECO:0007669"/>
    <property type="project" value="UniProtKB-UniRule"/>
</dbReference>
<evidence type="ECO:0000256" key="4">
    <source>
        <dbReference type="ARBA" id="ARBA00023004"/>
    </source>
</evidence>
<gene>
    <name evidence="7 10" type="primary">ispG</name>
    <name evidence="10" type="ordered locus">HRM2_12270</name>
</gene>
<feature type="domain" description="IspG TIM-barrel" evidence="8">
    <location>
        <begin position="43"/>
        <end position="282"/>
    </location>
</feature>
<keyword evidence="4 7" id="KW-0408">Iron</keyword>
<dbReference type="eggNOG" id="COG0821">
    <property type="taxonomic scope" value="Bacteria"/>
</dbReference>
<keyword evidence="11" id="KW-1185">Reference proteome</keyword>
<dbReference type="Pfam" id="PF04551">
    <property type="entry name" value="GcpE"/>
    <property type="match status" value="1"/>
</dbReference>